<dbReference type="InterPro" id="IPR011990">
    <property type="entry name" value="TPR-like_helical_dom_sf"/>
</dbReference>
<feature type="compositionally biased region" description="Basic and acidic residues" evidence="1">
    <location>
        <begin position="1220"/>
        <end position="1233"/>
    </location>
</feature>
<dbReference type="EMBL" id="FLRD01000107">
    <property type="protein sequence ID" value="SBT38093.1"/>
    <property type="molecule type" value="Genomic_DNA"/>
</dbReference>
<dbReference type="Gene3D" id="1.25.40.10">
    <property type="entry name" value="Tetratricopeptide repeat domain"/>
    <property type="match status" value="1"/>
</dbReference>
<evidence type="ECO:0000313" key="3">
    <source>
        <dbReference type="Proteomes" id="UP000078555"/>
    </source>
</evidence>
<feature type="region of interest" description="Disordered" evidence="1">
    <location>
        <begin position="1204"/>
        <end position="1257"/>
    </location>
</feature>
<feature type="region of interest" description="Disordered" evidence="1">
    <location>
        <begin position="485"/>
        <end position="505"/>
    </location>
</feature>
<gene>
    <name evidence="2" type="ORF">POVWA1_037300</name>
</gene>
<dbReference type="SUPFAM" id="SSF48452">
    <property type="entry name" value="TPR-like"/>
    <property type="match status" value="1"/>
</dbReference>
<evidence type="ECO:0000256" key="1">
    <source>
        <dbReference type="SAM" id="MobiDB-lite"/>
    </source>
</evidence>
<dbReference type="Proteomes" id="UP000078555">
    <property type="component" value="Unassembled WGS sequence"/>
</dbReference>
<proteinExistence type="predicted"/>
<dbReference type="Gene3D" id="3.40.50.12710">
    <property type="match status" value="1"/>
</dbReference>
<name>A0A1A8Z2F4_PLAOA</name>
<evidence type="ECO:0000313" key="2">
    <source>
        <dbReference type="EMBL" id="SBT38093.1"/>
    </source>
</evidence>
<sequence>MIGGEVVVEKNPSQKYCIAEKEPLCDSIIWELLQNYYKKAAINAWKENVVPSFVTSNSKLAKDYARVIVNYMRDWFNSNECDRNVPIYILEIGAGHGKFTYLILRALSKYKKYFKSMNIPDNPFVYVFTDIARDNINYCMNNDRLKRFINSKDSCGKTCTSKNNSYYDSENEKNEIINCDTSTNSSIYSSSYNETNYSDEKMRNNSSFFSMLDFAFFDGNDTSEKIYLEVTKKYIPHDTPIVLICNYVLDSLLTDAWIVCGENHFKRALLSIYTPNKEEEKTNADIMLRMSVTWDWEDINIDEEIKKKKTTKPSDYLRTYQDIYTVLKLYACFNQNLSFVLPVGAFILFKRILKLSNNKLLCLIGDKGYQSYEEFRGYRDPHIVVHGSLSFMVNLNAICLFFLSLGGYYIYTPYSDTFQIVTLLIHKKSEDVQGEKSENTSAAQYRGNMPQVENLSIVSSGSMKKKKEFCIVDYFKESTTGEFQKEEKIKSDKERDRDKERDSDKERDKLIFDKWGSKSKIQDPKIFSKRCTNAESVYKKMKKINLKNLNNMTIKFGSTIASFSDNMEQFPPDILISWQKAVIQNINYNPANVNIKELIALLRYSNYDSDVFFNIRSAFTNLACFPNINGRTEKDILFDIKECYDNYYSLKNDEDIADVCGHICMKFGEFETSIFYLKESLRNFKHTRHSSTYINIASCYKVLRNYGKSLKFIKSAIKLANRESVGSGSGGGSGSGSGCSDGRGKKSTPPNNVVHSYDLLYNIQFCLNPITYAIVGLNYYVQNDGLYYLSFESKIKLKYIFLLAKEEESVLKFMHTKYKHATYEKSNRNMDLTDVKIVRVFEDNMVLSLQELLASEEKQKCGKVPTKGALTHTEMLARSAHEGIENIPYSDISRLKKKLSACLEQYSCQFCVVDAPWLVKSSIVELLIDKCKNIFTYGTLSNSSMRSFEVILKYKAVASHVSWINNNYIHDECLYEAKEALNHIKEVTSLTVTHYSTNLFYNQNDGIASADILTDDLCSILNMLQIILGYNITGVTANFVKKGTQEKVSSGLGSNSKGEIECGMGNDKESCEPKYACLSGIVMFSQQQGGESEQVNIFGNYLLMNNRNEEFITKINIVGMLGCLCLKKTLSNWSVHIFNIDGEKIFDKSGRIATSQNSNDVFINQYLIKTDGKNNNIKHYNEYDLKASCKDSTESIDSDVDILEVSSDEEGHTNGMLNREQNETHNEDMNYEMKKKKNGDASSPNELSASVQRVNSSRDNHDEVFMDKNLENLKDIPGKRFYSAGKEIYENINLDENLIDITNFPALLSASQHGRAEERTPDRVSQSRLRILHDGTNDCAASLCCVEKMRKKKKKKKKKRKTDAYCTLVHVYINTLMCGHKKKKKKKKKVLFSRIHFCRNMCQHLIKHARYCVVNEGNTFGRPGTSRSIWKILFTCGTTHPYGDMSIGEDALGDGREVSTPLLFPPNCGDTYMV</sequence>
<reference evidence="3" key="1">
    <citation type="submission" date="2016-05" db="EMBL/GenBank/DDBJ databases">
        <authorList>
            <person name="Naeem Raeece"/>
        </authorList>
    </citation>
    <scope>NUCLEOTIDE SEQUENCE [LARGE SCALE GENOMIC DNA]</scope>
</reference>
<accession>A0A1A8Z2F4</accession>
<feature type="compositionally biased region" description="Gly residues" evidence="1">
    <location>
        <begin position="727"/>
        <end position="741"/>
    </location>
</feature>
<keyword evidence="3" id="KW-1185">Reference proteome</keyword>
<protein>
    <submittedName>
        <fullName evidence="2">Uncharacterized protein</fullName>
    </submittedName>
</protein>
<feature type="compositionally biased region" description="Polar residues" evidence="1">
    <location>
        <begin position="1240"/>
        <end position="1255"/>
    </location>
</feature>
<organism evidence="2 3">
    <name type="scientific">Plasmodium ovale wallikeri</name>
    <dbReference type="NCBI Taxonomy" id="864142"/>
    <lineage>
        <taxon>Eukaryota</taxon>
        <taxon>Sar</taxon>
        <taxon>Alveolata</taxon>
        <taxon>Apicomplexa</taxon>
        <taxon>Aconoidasida</taxon>
        <taxon>Haemosporida</taxon>
        <taxon>Plasmodiidae</taxon>
        <taxon>Plasmodium</taxon>
        <taxon>Plasmodium (Plasmodium)</taxon>
    </lineage>
</organism>
<feature type="region of interest" description="Disordered" evidence="1">
    <location>
        <begin position="723"/>
        <end position="747"/>
    </location>
</feature>
<dbReference type="InterPro" id="IPR038375">
    <property type="entry name" value="NDUFAF7_sf"/>
</dbReference>